<protein>
    <recommendedName>
        <fullName evidence="3">L-fucose isomerase C-terminal domain-containing protein</fullName>
    </recommendedName>
</protein>
<evidence type="ECO:0000313" key="5">
    <source>
        <dbReference type="Proteomes" id="UP001164803"/>
    </source>
</evidence>
<gene>
    <name evidence="4" type="ORF">NZD86_07840</name>
</gene>
<accession>A0ABY6Z650</accession>
<dbReference type="PANTHER" id="PTHR36120">
    <property type="entry name" value="FUCOSE ISOMERASE"/>
    <property type="match status" value="1"/>
</dbReference>
<dbReference type="EMBL" id="CP104064">
    <property type="protein sequence ID" value="WAH38378.1"/>
    <property type="molecule type" value="Genomic_DNA"/>
</dbReference>
<dbReference type="RefSeq" id="WP_268045944.1">
    <property type="nucleotide sequence ID" value="NZ_CP104064.1"/>
</dbReference>
<dbReference type="InterPro" id="IPR009015">
    <property type="entry name" value="Fucose_isomerase_N/cen_sf"/>
</dbReference>
<name>A0ABY6Z650_9BACL</name>
<dbReference type="PANTHER" id="PTHR36120:SF1">
    <property type="entry name" value="L-FUCOSE ISOMERASE C-TERMINAL DOMAIN-CONTAINING PROTEIN"/>
    <property type="match status" value="1"/>
</dbReference>
<evidence type="ECO:0000256" key="1">
    <source>
        <dbReference type="ARBA" id="ARBA00023235"/>
    </source>
</evidence>
<evidence type="ECO:0000313" key="4">
    <source>
        <dbReference type="EMBL" id="WAH38378.1"/>
    </source>
</evidence>
<feature type="domain" description="L-fucose isomerase C-terminal" evidence="3">
    <location>
        <begin position="362"/>
        <end position="451"/>
    </location>
</feature>
<evidence type="ECO:0000256" key="2">
    <source>
        <dbReference type="ARBA" id="ARBA00023277"/>
    </source>
</evidence>
<keyword evidence="5" id="KW-1185">Reference proteome</keyword>
<dbReference type="Proteomes" id="UP001164803">
    <property type="component" value="Chromosome"/>
</dbReference>
<proteinExistence type="predicted"/>
<organism evidence="4 5">
    <name type="scientific">Alicyclobacillus dauci</name>
    <dbReference type="NCBI Taxonomy" id="1475485"/>
    <lineage>
        <taxon>Bacteria</taxon>
        <taxon>Bacillati</taxon>
        <taxon>Bacillota</taxon>
        <taxon>Bacilli</taxon>
        <taxon>Bacillales</taxon>
        <taxon>Alicyclobacillaceae</taxon>
        <taxon>Alicyclobacillus</taxon>
    </lineage>
</organism>
<reference evidence="4" key="1">
    <citation type="submission" date="2022-08" db="EMBL/GenBank/DDBJ databases">
        <title>Alicyclobacillus dauci DSM2870, complete genome.</title>
        <authorList>
            <person name="Wang Q."/>
            <person name="Cai R."/>
            <person name="Wang Z."/>
        </authorList>
    </citation>
    <scope>NUCLEOTIDE SEQUENCE</scope>
    <source>
        <strain evidence="4">DSM 28700</strain>
    </source>
</reference>
<dbReference type="Pfam" id="PF02952">
    <property type="entry name" value="Fucose_iso_C"/>
    <property type="match status" value="1"/>
</dbReference>
<sequence length="452" mass="49891">MFSCESIPRIGFLGFGRKTFDMTLAQTALHDSIGYLNDIATVSRAVDQLVTDPASVSEAVRGWEEDIDVVVVQLTTFVDGRFVEELARSVNKPVIVWAVREPVMGKTQRLSLNSLTGANMAGHTLMKLSRRFHFIFGAVHEPALTKQFVEKLRMEQVVDDIHHFTVAMLGDIPDGFDFSLPSQRIQEQLGMRIIHLDLTATFQRALELDDRVIAEILQSVRSRIAKLGELPQESVVKFAKMHHTLLGELRAHNAQAVAVRCWPEFFTQFGAAACSTLSILTEDGFMGACEADVLGALSMHVLSRLTASPAYLGDLVEIDEETGSVVFWHCGAGAPTLARSDTGAQAGVHPNRQIGFTMEFGLKPGEVTIFRIGETADGNVRVLVGKGRVLDVPQRFFGTSAKVRLDGTGEVLKRVQRVFETGMEPHYAMAYGDVVDQLSWLCDHLNIPVTYF</sequence>
<keyword evidence="2" id="KW-0119">Carbohydrate metabolism</keyword>
<evidence type="ECO:0000259" key="3">
    <source>
        <dbReference type="Pfam" id="PF02952"/>
    </source>
</evidence>
<dbReference type="SUPFAM" id="SSF53743">
    <property type="entry name" value="FucI/AraA N-terminal and middle domains"/>
    <property type="match status" value="1"/>
</dbReference>
<dbReference type="InterPro" id="IPR015888">
    <property type="entry name" value="Fuc_isomerase_C"/>
</dbReference>
<keyword evidence="1" id="KW-0413">Isomerase</keyword>